<dbReference type="KEGG" id="rid:RIdsm_01288"/>
<dbReference type="Pfam" id="PF13561">
    <property type="entry name" value="adh_short_C2"/>
    <property type="match status" value="1"/>
</dbReference>
<dbReference type="InterPro" id="IPR036291">
    <property type="entry name" value="NAD(P)-bd_dom_sf"/>
</dbReference>
<dbReference type="Proteomes" id="UP000325785">
    <property type="component" value="Chromosome"/>
</dbReference>
<dbReference type="PRINTS" id="PR00081">
    <property type="entry name" value="GDHRDH"/>
</dbReference>
<gene>
    <name evidence="5" type="ORF">RIdsm_01288</name>
    <name evidence="4" type="ORF">XM52_06785</name>
</gene>
<dbReference type="Gene3D" id="3.40.50.720">
    <property type="entry name" value="NAD(P)-binding Rossmann-like Domain"/>
    <property type="match status" value="1"/>
</dbReference>
<dbReference type="PANTHER" id="PTHR43477">
    <property type="entry name" value="DIHYDROANTICAPSIN 7-DEHYDROGENASE"/>
    <property type="match status" value="1"/>
</dbReference>
<dbReference type="PROSITE" id="PS00061">
    <property type="entry name" value="ADH_SHORT"/>
    <property type="match status" value="1"/>
</dbReference>
<dbReference type="EC" id="1.1.1.-" evidence="5"/>
<dbReference type="PATRIC" id="fig|540747.5.peg.3719"/>
<organism evidence="4 6">
    <name type="scientific">Roseovarius indicus</name>
    <dbReference type="NCBI Taxonomy" id="540747"/>
    <lineage>
        <taxon>Bacteria</taxon>
        <taxon>Pseudomonadati</taxon>
        <taxon>Pseudomonadota</taxon>
        <taxon>Alphaproteobacteria</taxon>
        <taxon>Rhodobacterales</taxon>
        <taxon>Roseobacteraceae</taxon>
        <taxon>Roseovarius</taxon>
    </lineage>
</organism>
<dbReference type="GO" id="GO:0016491">
    <property type="term" value="F:oxidoreductase activity"/>
    <property type="evidence" value="ECO:0007669"/>
    <property type="project" value="UniProtKB-KW"/>
</dbReference>
<dbReference type="InterPro" id="IPR051122">
    <property type="entry name" value="SDR_DHRS6-like"/>
</dbReference>
<dbReference type="EMBL" id="LAXI01000003">
    <property type="protein sequence ID" value="KRS18510.1"/>
    <property type="molecule type" value="Genomic_DNA"/>
</dbReference>
<evidence type="ECO:0000256" key="2">
    <source>
        <dbReference type="ARBA" id="ARBA00023002"/>
    </source>
</evidence>
<dbReference type="SUPFAM" id="SSF51735">
    <property type="entry name" value="NAD(P)-binding Rossmann-fold domains"/>
    <property type="match status" value="1"/>
</dbReference>
<name>A0A0T5PC86_9RHOB</name>
<proteinExistence type="inferred from homology"/>
<dbReference type="InterPro" id="IPR002347">
    <property type="entry name" value="SDR_fam"/>
</dbReference>
<keyword evidence="3" id="KW-0520">NAD</keyword>
<dbReference type="Proteomes" id="UP000051401">
    <property type="component" value="Unassembled WGS sequence"/>
</dbReference>
<keyword evidence="6" id="KW-1185">Reference proteome</keyword>
<dbReference type="RefSeq" id="WP_057814619.1">
    <property type="nucleotide sequence ID" value="NZ_CAXRJZ010000062.1"/>
</dbReference>
<evidence type="ECO:0000256" key="3">
    <source>
        <dbReference type="ARBA" id="ARBA00023027"/>
    </source>
</evidence>
<dbReference type="STRING" id="540747.SAMN04488031_104258"/>
<sequence>MRLNGKTCLVTGAAGGIGSALTKLFLSQGAQVIATDLDLAALETKFADAKTDTLHLRALDITDPTAIAALNDSLEAENLPINVLVNNAAAIRIGALLDASPEDLDLVYRVNMRGTMMMMQGFMPGMIARGGGTILNMASLAGVHAMYERFAYGASKAAIVMMTRSVAVDYVAKGIRANCICAARVETPFIRSYLTEYYPDEVEERFEALSKYQPTGRMITADEVAQMAVYLCAEESAMVNGQAFTIDGGVTAGDRAPAT</sequence>
<dbReference type="OrthoDB" id="9779623at2"/>
<dbReference type="FunFam" id="3.40.50.720:FF:000084">
    <property type="entry name" value="Short-chain dehydrogenase reductase"/>
    <property type="match status" value="1"/>
</dbReference>
<reference evidence="5 7" key="2">
    <citation type="submission" date="2018-08" db="EMBL/GenBank/DDBJ databases">
        <title>Genetic Globetrotter - A new plasmid hitch-hiking vast phylogenetic and geographic distances.</title>
        <authorList>
            <person name="Vollmers J."/>
            <person name="Petersen J."/>
        </authorList>
    </citation>
    <scope>NUCLEOTIDE SEQUENCE [LARGE SCALE GENOMIC DNA]</scope>
    <source>
        <strain evidence="5 7">DSM 26383</strain>
    </source>
</reference>
<dbReference type="InterPro" id="IPR020904">
    <property type="entry name" value="Sc_DH/Rdtase_CS"/>
</dbReference>
<dbReference type="PRINTS" id="PR00080">
    <property type="entry name" value="SDRFAMILY"/>
</dbReference>
<evidence type="ECO:0000313" key="4">
    <source>
        <dbReference type="EMBL" id="KRS18510.1"/>
    </source>
</evidence>
<protein>
    <submittedName>
        <fullName evidence="5">2-keto-3-deoxy-L-fuconate dehydrogenase</fullName>
        <ecNumber evidence="5">1.1.1.-</ecNumber>
    </submittedName>
</protein>
<dbReference type="PANTHER" id="PTHR43477:SF4">
    <property type="entry name" value="DEHYDROGENASE_REDUCTASE SDR FAMILY MEMBER 6"/>
    <property type="match status" value="1"/>
</dbReference>
<evidence type="ECO:0000313" key="5">
    <source>
        <dbReference type="EMBL" id="QEW25501.1"/>
    </source>
</evidence>
<accession>A0A0T5PC86</accession>
<reference evidence="4 6" key="1">
    <citation type="submission" date="2015-04" db="EMBL/GenBank/DDBJ databases">
        <title>The draft genome sequence of Roseovarius indicus B108T.</title>
        <authorList>
            <person name="Li G."/>
            <person name="Lai Q."/>
            <person name="Shao Z."/>
            <person name="Yan P."/>
        </authorList>
    </citation>
    <scope>NUCLEOTIDE SEQUENCE [LARGE SCALE GENOMIC DNA]</scope>
    <source>
        <strain evidence="4 6">B108</strain>
    </source>
</reference>
<dbReference type="EMBL" id="CP031598">
    <property type="protein sequence ID" value="QEW25501.1"/>
    <property type="molecule type" value="Genomic_DNA"/>
</dbReference>
<keyword evidence="2 5" id="KW-0560">Oxidoreductase</keyword>
<comment type="similarity">
    <text evidence="1">Belongs to the short-chain dehydrogenases/reductases (SDR) family.</text>
</comment>
<evidence type="ECO:0000313" key="6">
    <source>
        <dbReference type="Proteomes" id="UP000051401"/>
    </source>
</evidence>
<dbReference type="AlphaFoldDB" id="A0A0T5PC86"/>
<evidence type="ECO:0000313" key="7">
    <source>
        <dbReference type="Proteomes" id="UP000325785"/>
    </source>
</evidence>
<evidence type="ECO:0000256" key="1">
    <source>
        <dbReference type="ARBA" id="ARBA00006484"/>
    </source>
</evidence>